<organism evidence="1 2">
    <name type="scientific">Haloferula luteola</name>
    <dbReference type="NCBI Taxonomy" id="595692"/>
    <lineage>
        <taxon>Bacteria</taxon>
        <taxon>Pseudomonadati</taxon>
        <taxon>Verrucomicrobiota</taxon>
        <taxon>Verrucomicrobiia</taxon>
        <taxon>Verrucomicrobiales</taxon>
        <taxon>Verrucomicrobiaceae</taxon>
        <taxon>Haloferula</taxon>
    </lineage>
</organism>
<name>A0A840V312_9BACT</name>
<comment type="caution">
    <text evidence="1">The sequence shown here is derived from an EMBL/GenBank/DDBJ whole genome shotgun (WGS) entry which is preliminary data.</text>
</comment>
<reference evidence="1 2" key="1">
    <citation type="submission" date="2020-08" db="EMBL/GenBank/DDBJ databases">
        <title>Genomic Encyclopedia of Type Strains, Phase IV (KMG-IV): sequencing the most valuable type-strain genomes for metagenomic binning, comparative biology and taxonomic classification.</title>
        <authorList>
            <person name="Goeker M."/>
        </authorList>
    </citation>
    <scope>NUCLEOTIDE SEQUENCE [LARGE SCALE GENOMIC DNA]</scope>
    <source>
        <strain evidence="1 2">YC6886</strain>
    </source>
</reference>
<keyword evidence="2" id="KW-1185">Reference proteome</keyword>
<dbReference type="RefSeq" id="WP_184019932.1">
    <property type="nucleotide sequence ID" value="NZ_JACHFD010000015.1"/>
</dbReference>
<dbReference type="Proteomes" id="UP000557717">
    <property type="component" value="Unassembled WGS sequence"/>
</dbReference>
<evidence type="ECO:0000313" key="1">
    <source>
        <dbReference type="EMBL" id="MBB5352687.1"/>
    </source>
</evidence>
<dbReference type="EMBL" id="JACHFD010000015">
    <property type="protein sequence ID" value="MBB5352687.1"/>
    <property type="molecule type" value="Genomic_DNA"/>
</dbReference>
<gene>
    <name evidence="1" type="ORF">HNR46_002935</name>
</gene>
<dbReference type="AlphaFoldDB" id="A0A840V312"/>
<sequence>MRIATAILVLFTLCQTAMGFFLPLTTKQRIAKSTVIAVIEVKQVDYEKGRSEATVIEEVRGTKAGEKIEVWDDWHQEADGSESRISGRDPYLEVGKCYLIYLTKDKRGRLVTVQSSLDCLRVEGGKVNKEGETGSEPLVDELKRIRTILAEIQKE</sequence>
<proteinExistence type="predicted"/>
<protein>
    <submittedName>
        <fullName evidence="1">Uncharacterized protein</fullName>
    </submittedName>
</protein>
<evidence type="ECO:0000313" key="2">
    <source>
        <dbReference type="Proteomes" id="UP000557717"/>
    </source>
</evidence>
<accession>A0A840V312</accession>